<dbReference type="AlphaFoldDB" id="A0A9D3YXR9"/>
<organism evidence="2 3">
    <name type="scientific">Dreissena polymorpha</name>
    <name type="common">Zebra mussel</name>
    <name type="synonym">Mytilus polymorpha</name>
    <dbReference type="NCBI Taxonomy" id="45954"/>
    <lineage>
        <taxon>Eukaryota</taxon>
        <taxon>Metazoa</taxon>
        <taxon>Spiralia</taxon>
        <taxon>Lophotrochozoa</taxon>
        <taxon>Mollusca</taxon>
        <taxon>Bivalvia</taxon>
        <taxon>Autobranchia</taxon>
        <taxon>Heteroconchia</taxon>
        <taxon>Euheterodonta</taxon>
        <taxon>Imparidentia</taxon>
        <taxon>Neoheterodontei</taxon>
        <taxon>Myida</taxon>
        <taxon>Dreissenoidea</taxon>
        <taxon>Dreissenidae</taxon>
        <taxon>Dreissena</taxon>
    </lineage>
</organism>
<name>A0A9D3YXR9_DREPO</name>
<gene>
    <name evidence="2" type="ORF">DPMN_068508</name>
</gene>
<dbReference type="Proteomes" id="UP000828390">
    <property type="component" value="Unassembled WGS sequence"/>
</dbReference>
<feature type="region of interest" description="Disordered" evidence="1">
    <location>
        <begin position="31"/>
        <end position="55"/>
    </location>
</feature>
<dbReference type="EMBL" id="JAIWYP010000014">
    <property type="protein sequence ID" value="KAH3709048.1"/>
    <property type="molecule type" value="Genomic_DNA"/>
</dbReference>
<feature type="compositionally biased region" description="Polar residues" evidence="1">
    <location>
        <begin position="39"/>
        <end position="55"/>
    </location>
</feature>
<protein>
    <submittedName>
        <fullName evidence="2">Uncharacterized protein</fullName>
    </submittedName>
</protein>
<evidence type="ECO:0000313" key="3">
    <source>
        <dbReference type="Proteomes" id="UP000828390"/>
    </source>
</evidence>
<comment type="caution">
    <text evidence="2">The sequence shown here is derived from an EMBL/GenBank/DDBJ whole genome shotgun (WGS) entry which is preliminary data.</text>
</comment>
<proteinExistence type="predicted"/>
<keyword evidence="3" id="KW-1185">Reference proteome</keyword>
<reference evidence="2" key="1">
    <citation type="journal article" date="2019" name="bioRxiv">
        <title>The Genome of the Zebra Mussel, Dreissena polymorpha: A Resource for Invasive Species Research.</title>
        <authorList>
            <person name="McCartney M.A."/>
            <person name="Auch B."/>
            <person name="Kono T."/>
            <person name="Mallez S."/>
            <person name="Zhang Y."/>
            <person name="Obille A."/>
            <person name="Becker A."/>
            <person name="Abrahante J.E."/>
            <person name="Garbe J."/>
            <person name="Badalamenti J.P."/>
            <person name="Herman A."/>
            <person name="Mangelson H."/>
            <person name="Liachko I."/>
            <person name="Sullivan S."/>
            <person name="Sone E.D."/>
            <person name="Koren S."/>
            <person name="Silverstein K.A.T."/>
            <person name="Beckman K.B."/>
            <person name="Gohl D.M."/>
        </authorList>
    </citation>
    <scope>NUCLEOTIDE SEQUENCE</scope>
    <source>
        <strain evidence="2">Duluth1</strain>
        <tissue evidence="2">Whole animal</tissue>
    </source>
</reference>
<sequence length="73" mass="7677">MQSGAVLFVTDLSLSLDFESLVLKVVLRTATPTGGPLQGASNTTPTGVSRSVNTSSSRCNVDNKMGILYLLMD</sequence>
<evidence type="ECO:0000256" key="1">
    <source>
        <dbReference type="SAM" id="MobiDB-lite"/>
    </source>
</evidence>
<accession>A0A9D3YXR9</accession>
<evidence type="ECO:0000313" key="2">
    <source>
        <dbReference type="EMBL" id="KAH3709048.1"/>
    </source>
</evidence>
<reference evidence="2" key="2">
    <citation type="submission" date="2020-11" db="EMBL/GenBank/DDBJ databases">
        <authorList>
            <person name="McCartney M.A."/>
            <person name="Auch B."/>
            <person name="Kono T."/>
            <person name="Mallez S."/>
            <person name="Becker A."/>
            <person name="Gohl D.M."/>
            <person name="Silverstein K.A.T."/>
            <person name="Koren S."/>
            <person name="Bechman K.B."/>
            <person name="Herman A."/>
            <person name="Abrahante J.E."/>
            <person name="Garbe J."/>
        </authorList>
    </citation>
    <scope>NUCLEOTIDE SEQUENCE</scope>
    <source>
        <strain evidence="2">Duluth1</strain>
        <tissue evidence="2">Whole animal</tissue>
    </source>
</reference>